<dbReference type="GO" id="GO:0005829">
    <property type="term" value="C:cytosol"/>
    <property type="evidence" value="ECO:0007669"/>
    <property type="project" value="TreeGrafter"/>
</dbReference>
<evidence type="ECO:0000256" key="7">
    <source>
        <dbReference type="ARBA" id="ARBA00022643"/>
    </source>
</evidence>
<feature type="binding site" evidence="12">
    <location>
        <position position="48"/>
    </location>
    <ligand>
        <name>NADP(+)</name>
        <dbReference type="ChEBI" id="CHEBI:58349"/>
    </ligand>
</feature>
<evidence type="ECO:0000256" key="6">
    <source>
        <dbReference type="ARBA" id="ARBA00022630"/>
    </source>
</evidence>
<dbReference type="CDD" id="cd07304">
    <property type="entry name" value="Chorismate_synthase"/>
    <property type="match status" value="1"/>
</dbReference>
<dbReference type="SUPFAM" id="SSF103263">
    <property type="entry name" value="Chorismate synthase, AroC"/>
    <property type="match status" value="1"/>
</dbReference>
<dbReference type="PROSITE" id="PS00789">
    <property type="entry name" value="CHORISMATE_SYNTHASE_3"/>
    <property type="match status" value="1"/>
</dbReference>
<comment type="pathway">
    <text evidence="1 12 13">Metabolic intermediate biosynthesis; chorismate biosynthesis; chorismate from D-erythrose 4-phosphate and phosphoenolpyruvate: step 7/7.</text>
</comment>
<dbReference type="FunFam" id="3.60.150.10:FF:000001">
    <property type="entry name" value="Chorismate synthase"/>
    <property type="match status" value="1"/>
</dbReference>
<accession>A0A1S1MXN4</accession>
<feature type="binding site" evidence="12">
    <location>
        <begin position="293"/>
        <end position="297"/>
    </location>
    <ligand>
        <name>FMN</name>
        <dbReference type="ChEBI" id="CHEBI:58210"/>
    </ligand>
</feature>
<comment type="similarity">
    <text evidence="2 12 13">Belongs to the chorismate synthase family.</text>
</comment>
<evidence type="ECO:0000256" key="1">
    <source>
        <dbReference type="ARBA" id="ARBA00005044"/>
    </source>
</evidence>
<keyword evidence="5 12" id="KW-0028">Amino-acid biosynthesis</keyword>
<dbReference type="Proteomes" id="UP000179786">
    <property type="component" value="Unassembled WGS sequence"/>
</dbReference>
<dbReference type="PANTHER" id="PTHR21085:SF0">
    <property type="entry name" value="CHORISMATE SYNTHASE"/>
    <property type="match status" value="1"/>
</dbReference>
<evidence type="ECO:0000256" key="5">
    <source>
        <dbReference type="ARBA" id="ARBA00022605"/>
    </source>
</evidence>
<dbReference type="GO" id="GO:0008652">
    <property type="term" value="P:amino acid biosynthetic process"/>
    <property type="evidence" value="ECO:0007669"/>
    <property type="project" value="UniProtKB-KW"/>
</dbReference>
<dbReference type="InterPro" id="IPR000453">
    <property type="entry name" value="Chorismate_synth"/>
</dbReference>
<evidence type="ECO:0000256" key="13">
    <source>
        <dbReference type="RuleBase" id="RU000605"/>
    </source>
</evidence>
<protein>
    <recommendedName>
        <fullName evidence="4 12">Chorismate synthase</fullName>
        <shortName evidence="12">CS</shortName>
        <ecNumber evidence="4 12">4.2.3.5</ecNumber>
    </recommendedName>
    <alternativeName>
        <fullName evidence="12">5-enolpyruvylshikimate-3-phosphate phospholyase</fullName>
    </alternativeName>
</protein>
<evidence type="ECO:0000313" key="15">
    <source>
        <dbReference type="Proteomes" id="UP000179786"/>
    </source>
</evidence>
<dbReference type="AlphaFoldDB" id="A0A1S1MXN4"/>
<evidence type="ECO:0000313" key="14">
    <source>
        <dbReference type="EMBL" id="OHU90944.1"/>
    </source>
</evidence>
<organism evidence="14 15">
    <name type="scientific">Pseudoalteromonas amylolytica</name>
    <dbReference type="NCBI Taxonomy" id="1859457"/>
    <lineage>
        <taxon>Bacteria</taxon>
        <taxon>Pseudomonadati</taxon>
        <taxon>Pseudomonadota</taxon>
        <taxon>Gammaproteobacteria</taxon>
        <taxon>Alteromonadales</taxon>
        <taxon>Pseudoalteromonadaceae</taxon>
        <taxon>Pseudoalteromonas</taxon>
    </lineage>
</organism>
<dbReference type="PIRSF" id="PIRSF001456">
    <property type="entry name" value="Chorismate_synth"/>
    <property type="match status" value="1"/>
</dbReference>
<gene>
    <name evidence="12" type="primary">aroC</name>
    <name evidence="14" type="ORF">BET10_08670</name>
</gene>
<evidence type="ECO:0000256" key="3">
    <source>
        <dbReference type="ARBA" id="ARBA00011881"/>
    </source>
</evidence>
<dbReference type="InterPro" id="IPR035904">
    <property type="entry name" value="Chorismate_synth_AroC_sf"/>
</dbReference>
<proteinExistence type="inferred from homology"/>
<dbReference type="GO" id="GO:0009073">
    <property type="term" value="P:aromatic amino acid family biosynthetic process"/>
    <property type="evidence" value="ECO:0007669"/>
    <property type="project" value="UniProtKB-KW"/>
</dbReference>
<dbReference type="RefSeq" id="WP_070984331.1">
    <property type="nucleotide sequence ID" value="NZ_MKJU01000025.1"/>
</dbReference>
<reference evidence="14 15" key="1">
    <citation type="submission" date="2016-09" db="EMBL/GenBank/DDBJ databases">
        <title>Pseudoalteromonas amylolytica sp. nov., isolated from the surface seawater.</title>
        <authorList>
            <person name="Wu Y.-H."/>
            <person name="Cheng H."/>
            <person name="Jin X.-B."/>
            <person name="Wang C.-S."/>
            <person name="Xu X.-W."/>
        </authorList>
    </citation>
    <scope>NUCLEOTIDE SEQUENCE [LARGE SCALE GENOMIC DNA]</scope>
    <source>
        <strain evidence="14 15">JW1</strain>
    </source>
</reference>
<dbReference type="OrthoDB" id="9771806at2"/>
<feature type="binding site" evidence="12">
    <location>
        <position position="319"/>
    </location>
    <ligand>
        <name>FMN</name>
        <dbReference type="ChEBI" id="CHEBI:58210"/>
    </ligand>
</feature>
<dbReference type="GO" id="GO:0010181">
    <property type="term" value="F:FMN binding"/>
    <property type="evidence" value="ECO:0007669"/>
    <property type="project" value="TreeGrafter"/>
</dbReference>
<evidence type="ECO:0000256" key="4">
    <source>
        <dbReference type="ARBA" id="ARBA00013036"/>
    </source>
</evidence>
<comment type="subunit">
    <text evidence="3 12">Homotetramer.</text>
</comment>
<dbReference type="InterPro" id="IPR020541">
    <property type="entry name" value="Chorismate_synthase_CS"/>
</dbReference>
<feature type="binding site" evidence="12">
    <location>
        <begin position="125"/>
        <end position="127"/>
    </location>
    <ligand>
        <name>FMN</name>
        <dbReference type="ChEBI" id="CHEBI:58210"/>
    </ligand>
</feature>
<evidence type="ECO:0000256" key="10">
    <source>
        <dbReference type="ARBA" id="ARBA00023141"/>
    </source>
</evidence>
<comment type="catalytic activity">
    <reaction evidence="12 13">
        <text>5-O-(1-carboxyvinyl)-3-phosphoshikimate = chorismate + phosphate</text>
        <dbReference type="Rhea" id="RHEA:21020"/>
        <dbReference type="ChEBI" id="CHEBI:29748"/>
        <dbReference type="ChEBI" id="CHEBI:43474"/>
        <dbReference type="ChEBI" id="CHEBI:57701"/>
        <dbReference type="EC" id="4.2.3.5"/>
    </reaction>
</comment>
<keyword evidence="10 12" id="KW-0057">Aromatic amino acid biosynthesis</keyword>
<dbReference type="Gene3D" id="3.60.150.10">
    <property type="entry name" value="Chorismate synthase AroC"/>
    <property type="match status" value="1"/>
</dbReference>
<comment type="function">
    <text evidence="12">Catalyzes the anti-1,4-elimination of the C-3 phosphate and the C-6 proR hydrogen from 5-enolpyruvylshikimate-3-phosphate (EPSP) to yield chorismate, which is the branch point compound that serves as the starting substrate for the three terminal pathways of aromatic amino acid biosynthesis. This reaction introduces a second double bond into the aromatic ring system.</text>
</comment>
<evidence type="ECO:0000256" key="11">
    <source>
        <dbReference type="ARBA" id="ARBA00023239"/>
    </source>
</evidence>
<comment type="caution">
    <text evidence="14">The sequence shown here is derived from an EMBL/GenBank/DDBJ whole genome shotgun (WGS) entry which is preliminary data.</text>
</comment>
<dbReference type="EMBL" id="MKJU01000025">
    <property type="protein sequence ID" value="OHU90944.1"/>
    <property type="molecule type" value="Genomic_DNA"/>
</dbReference>
<dbReference type="PROSITE" id="PS00787">
    <property type="entry name" value="CHORISMATE_SYNTHASE_1"/>
    <property type="match status" value="1"/>
</dbReference>
<feature type="binding site" evidence="12">
    <location>
        <begin position="238"/>
        <end position="239"/>
    </location>
    <ligand>
        <name>FMN</name>
        <dbReference type="ChEBI" id="CHEBI:58210"/>
    </ligand>
</feature>
<evidence type="ECO:0000256" key="2">
    <source>
        <dbReference type="ARBA" id="ARBA00008014"/>
    </source>
</evidence>
<evidence type="ECO:0000256" key="8">
    <source>
        <dbReference type="ARBA" id="ARBA00022827"/>
    </source>
</evidence>
<dbReference type="UniPathway" id="UPA00053">
    <property type="reaction ID" value="UER00090"/>
</dbReference>
<keyword evidence="11 12" id="KW-0456">Lyase</keyword>
<dbReference type="NCBIfam" id="TIGR00033">
    <property type="entry name" value="aroC"/>
    <property type="match status" value="1"/>
</dbReference>
<dbReference type="STRING" id="1859457.BET10_08670"/>
<dbReference type="EC" id="4.2.3.5" evidence="4 12"/>
<feature type="binding site" evidence="12">
    <location>
        <position position="278"/>
    </location>
    <ligand>
        <name>FMN</name>
        <dbReference type="ChEBI" id="CHEBI:58210"/>
    </ligand>
</feature>
<name>A0A1S1MXN4_9GAMM</name>
<keyword evidence="9 12" id="KW-0521">NADP</keyword>
<keyword evidence="15" id="KW-1185">Reference proteome</keyword>
<keyword evidence="6 12" id="KW-0285">Flavoprotein</keyword>
<dbReference type="NCBIfam" id="NF003793">
    <property type="entry name" value="PRK05382.1"/>
    <property type="match status" value="1"/>
</dbReference>
<dbReference type="Pfam" id="PF01264">
    <property type="entry name" value="Chorismate_synt"/>
    <property type="match status" value="1"/>
</dbReference>
<keyword evidence="7 12" id="KW-0288">FMN</keyword>
<dbReference type="HAMAP" id="MF_00300">
    <property type="entry name" value="Chorismate_synth"/>
    <property type="match status" value="1"/>
</dbReference>
<dbReference type="GO" id="GO:0009423">
    <property type="term" value="P:chorismate biosynthetic process"/>
    <property type="evidence" value="ECO:0007669"/>
    <property type="project" value="UniProtKB-UniRule"/>
</dbReference>
<feature type="binding site" evidence="12">
    <location>
        <position position="54"/>
    </location>
    <ligand>
        <name>NADP(+)</name>
        <dbReference type="ChEBI" id="CHEBI:58349"/>
    </ligand>
</feature>
<evidence type="ECO:0000256" key="9">
    <source>
        <dbReference type="ARBA" id="ARBA00022857"/>
    </source>
</evidence>
<evidence type="ECO:0000256" key="12">
    <source>
        <dbReference type="HAMAP-Rule" id="MF_00300"/>
    </source>
</evidence>
<comment type="cofactor">
    <cofactor evidence="12 13">
        <name>FMNH2</name>
        <dbReference type="ChEBI" id="CHEBI:57618"/>
    </cofactor>
    <text evidence="12 13">Reduced FMN (FMNH(2)).</text>
</comment>
<dbReference type="PANTHER" id="PTHR21085">
    <property type="entry name" value="CHORISMATE SYNTHASE"/>
    <property type="match status" value="1"/>
</dbReference>
<keyword evidence="8 12" id="KW-0274">FAD</keyword>
<sequence>MAGNSIGQLFKVSTFGESHGPALGGVVDGVPAGLELCEADLQIDLDRRKPGQSRYTTQRREGDEIKILSGVFEGKTTGTSIGLLIENTDQRSQDYSKIADVFRPGHGDYTYWHKYGHRDYRGGGRSSARETAIRVAAGGIAKKYLRQVHGIEITACLSQLGPIKAEQFNWQLVEQNPFFFPDERKLDELDEYMRALKKSGDSVGAKVMVVAKNVPVGLGEPVFDRLDAEIAHSLMSINAVKGVEIGDGFAVVEQKGSEHRDELTPEGFTSNHAGGVLAGISTGQDIIASIALKPTSSITIPGQSINTANEAVEMITKGRHDPCVGIRAIPIAEAMMAITLMDHLLRQRGQNPDVQLTHGPIKASRE</sequence>
<dbReference type="GO" id="GO:0004107">
    <property type="term" value="F:chorismate synthase activity"/>
    <property type="evidence" value="ECO:0007669"/>
    <property type="project" value="UniProtKB-UniRule"/>
</dbReference>